<keyword evidence="8 10" id="KW-0464">Manganese</keyword>
<evidence type="ECO:0000256" key="10">
    <source>
        <dbReference type="HAMAP-Rule" id="MF_01470"/>
    </source>
</evidence>
<dbReference type="EMBL" id="CM001376">
    <property type="protein sequence ID" value="EHM13736.1"/>
    <property type="molecule type" value="Genomic_DNA"/>
</dbReference>
<keyword evidence="12" id="KW-1185">Reference proteome</keyword>
<dbReference type="GO" id="GO:0016787">
    <property type="term" value="F:hydrolase activity"/>
    <property type="evidence" value="ECO:0007669"/>
    <property type="project" value="UniProtKB-KW"/>
</dbReference>
<dbReference type="Proteomes" id="UP000003806">
    <property type="component" value="Chromosome"/>
</dbReference>
<sequence>MKQLKNTLYLSYDEGQISCSGRALVIRAKDQAPQQFPVHILEQIVCFGSVMLTPDAMNLCLANNVTINYLSVYGRFRGRISGPVRGNVLLRWMQFRRADDPVQTAELATAFLLSKISNARTVLLRHARERETNVFDEAVRDMAGLLVKLKGFTITDLNELRGLEGDAANIYFRCFDSMILKNRETFSFHGRSRRPPSDPINALLSLGYSLLAAEITGVLESVGLDPSVGFLHKDRPGRPSLALDLMEEFRAVVVDRFVLALVNREQLQANDFETDEAGGVALTEKARKEIFLNEWENRKRTEIIHPVLGEKISFGLLPHVQAMLLARFLRGDLDFYPPFFLK</sequence>
<dbReference type="EC" id="3.1.-.-" evidence="10"/>
<dbReference type="RefSeq" id="WP_008523300.1">
    <property type="nucleotide sequence ID" value="NZ_CM001376.1"/>
</dbReference>
<dbReference type="Gene3D" id="1.20.120.920">
    <property type="entry name" value="CRISPR-associated endonuclease Cas1, C-terminal domain"/>
    <property type="match status" value="1"/>
</dbReference>
<evidence type="ECO:0000313" key="12">
    <source>
        <dbReference type="Proteomes" id="UP000003806"/>
    </source>
</evidence>
<accession>H0UMN3</accession>
<comment type="similarity">
    <text evidence="10">Belongs to the CRISPR-associated endonuclease Cas1 family.</text>
</comment>
<keyword evidence="5 10" id="KW-0460">Magnesium</keyword>
<dbReference type="GO" id="GO:0003677">
    <property type="term" value="F:DNA binding"/>
    <property type="evidence" value="ECO:0007669"/>
    <property type="project" value="UniProtKB-KW"/>
</dbReference>
<evidence type="ECO:0000313" key="11">
    <source>
        <dbReference type="EMBL" id="EHM13736.1"/>
    </source>
</evidence>
<keyword evidence="6 10" id="KW-0051">Antiviral defense</keyword>
<keyword evidence="7 10" id="KW-0238">DNA-binding</keyword>
<evidence type="ECO:0000256" key="6">
    <source>
        <dbReference type="ARBA" id="ARBA00023118"/>
    </source>
</evidence>
<keyword evidence="1 10" id="KW-0540">Nuclease</keyword>
<feature type="binding site" evidence="10">
    <location>
        <position position="164"/>
    </location>
    <ligand>
        <name>Mn(2+)</name>
        <dbReference type="ChEBI" id="CHEBI:29035"/>
    </ligand>
</feature>
<name>H0UMN3_9BACT</name>
<dbReference type="GO" id="GO:0051607">
    <property type="term" value="P:defense response to virus"/>
    <property type="evidence" value="ECO:0007669"/>
    <property type="project" value="UniProtKB-UniRule"/>
</dbReference>
<evidence type="ECO:0000256" key="4">
    <source>
        <dbReference type="ARBA" id="ARBA00022801"/>
    </source>
</evidence>
<dbReference type="GO" id="GO:0004520">
    <property type="term" value="F:DNA endonuclease activity"/>
    <property type="evidence" value="ECO:0007669"/>
    <property type="project" value="InterPro"/>
</dbReference>
<organism evidence="11 12">
    <name type="scientific">Jonquetella anthropi DSM 22815</name>
    <dbReference type="NCBI Taxonomy" id="885272"/>
    <lineage>
        <taxon>Bacteria</taxon>
        <taxon>Thermotogati</taxon>
        <taxon>Synergistota</taxon>
        <taxon>Synergistia</taxon>
        <taxon>Synergistales</taxon>
        <taxon>Dethiosulfovibrionaceae</taxon>
        <taxon>Jonquetella</taxon>
    </lineage>
</organism>
<dbReference type="PANTHER" id="PTHR34353:SF2">
    <property type="entry name" value="CRISPR-ASSOCIATED ENDONUCLEASE CAS1 1"/>
    <property type="match status" value="1"/>
</dbReference>
<dbReference type="InterPro" id="IPR042211">
    <property type="entry name" value="CRISPR-assoc_Cas1_N"/>
</dbReference>
<evidence type="ECO:0000256" key="8">
    <source>
        <dbReference type="ARBA" id="ARBA00023211"/>
    </source>
</evidence>
<evidence type="ECO:0000256" key="5">
    <source>
        <dbReference type="ARBA" id="ARBA00022842"/>
    </source>
</evidence>
<dbReference type="NCBIfam" id="TIGR00287">
    <property type="entry name" value="cas1"/>
    <property type="match status" value="1"/>
</dbReference>
<comment type="function">
    <text evidence="10">CRISPR (clustered regularly interspaced short palindromic repeat), is an adaptive immune system that provides protection against mobile genetic elements (viruses, transposable elements and conjugative plasmids). CRISPR clusters contain spacers, sequences complementary to antecedent mobile elements, and target invading nucleic acids. CRISPR clusters are transcribed and processed into CRISPR RNA (crRNA). Acts as a dsDNA endonuclease. Involved in the integration of spacer DNA into the CRISPR cassette.</text>
</comment>
<feature type="binding site" evidence="10">
    <location>
        <position position="232"/>
    </location>
    <ligand>
        <name>Mn(2+)</name>
        <dbReference type="ChEBI" id="CHEBI:29035"/>
    </ligand>
</feature>
<dbReference type="HAMAP" id="MF_01470">
    <property type="entry name" value="Cas1"/>
    <property type="match status" value="1"/>
</dbReference>
<dbReference type="HOGENOM" id="CLU_052779_1_0_0"/>
<evidence type="ECO:0000256" key="1">
    <source>
        <dbReference type="ARBA" id="ARBA00022722"/>
    </source>
</evidence>
<dbReference type="AlphaFoldDB" id="H0UMN3"/>
<keyword evidence="3 10" id="KW-0255">Endonuclease</keyword>
<dbReference type="InterPro" id="IPR050646">
    <property type="entry name" value="Cas1"/>
</dbReference>
<dbReference type="GO" id="GO:0046872">
    <property type="term" value="F:metal ion binding"/>
    <property type="evidence" value="ECO:0007669"/>
    <property type="project" value="UniProtKB-UniRule"/>
</dbReference>
<keyword evidence="2 10" id="KW-0479">Metal-binding</keyword>
<evidence type="ECO:0000256" key="7">
    <source>
        <dbReference type="ARBA" id="ARBA00023125"/>
    </source>
</evidence>
<dbReference type="eggNOG" id="COG1518">
    <property type="taxonomic scope" value="Bacteria"/>
</dbReference>
<proteinExistence type="inferred from homology"/>
<dbReference type="InterPro" id="IPR042206">
    <property type="entry name" value="CRISPR-assoc_Cas1_C"/>
</dbReference>
<dbReference type="OrthoDB" id="9803119at2"/>
<dbReference type="InterPro" id="IPR019856">
    <property type="entry name" value="CRISPR-assoc_Cas1_DVULG"/>
</dbReference>
<evidence type="ECO:0000256" key="2">
    <source>
        <dbReference type="ARBA" id="ARBA00022723"/>
    </source>
</evidence>
<dbReference type="PANTHER" id="PTHR34353">
    <property type="entry name" value="CRISPR-ASSOCIATED ENDONUCLEASE CAS1 1"/>
    <property type="match status" value="1"/>
</dbReference>
<evidence type="ECO:0000256" key="3">
    <source>
        <dbReference type="ARBA" id="ARBA00022759"/>
    </source>
</evidence>
<dbReference type="Gene3D" id="3.100.10.20">
    <property type="entry name" value="CRISPR-associated endonuclease Cas1, N-terminal domain"/>
    <property type="match status" value="1"/>
</dbReference>
<dbReference type="STRING" id="885272.JonanDRAFT_1372"/>
<dbReference type="GO" id="GO:0043571">
    <property type="term" value="P:maintenance of CRISPR repeat elements"/>
    <property type="evidence" value="ECO:0007669"/>
    <property type="project" value="UniProtKB-UniRule"/>
</dbReference>
<comment type="cofactor">
    <cofactor evidence="10">
        <name>Mg(2+)</name>
        <dbReference type="ChEBI" id="CHEBI:18420"/>
    </cofactor>
    <cofactor evidence="10">
        <name>Mn(2+)</name>
        <dbReference type="ChEBI" id="CHEBI:29035"/>
    </cofactor>
</comment>
<dbReference type="NCBIfam" id="TIGR03640">
    <property type="entry name" value="cas1_DVULG"/>
    <property type="match status" value="1"/>
</dbReference>
<gene>
    <name evidence="10" type="primary">cas1</name>
    <name evidence="11" type="ORF">JonanDRAFT_1372</name>
</gene>
<dbReference type="Pfam" id="PF01867">
    <property type="entry name" value="Cas_Cas1"/>
    <property type="match status" value="1"/>
</dbReference>
<protein>
    <recommendedName>
        <fullName evidence="10">CRISPR-associated endonuclease Cas1</fullName>
        <ecNumber evidence="10">3.1.-.-</ecNumber>
    </recommendedName>
</protein>
<feature type="binding site" evidence="10">
    <location>
        <position position="247"/>
    </location>
    <ligand>
        <name>Mn(2+)</name>
        <dbReference type="ChEBI" id="CHEBI:29035"/>
    </ligand>
</feature>
<keyword evidence="4 10" id="KW-0378">Hydrolase</keyword>
<reference evidence="11 12" key="1">
    <citation type="submission" date="2011-11" db="EMBL/GenBank/DDBJ databases">
        <title>The Noncontiguous Finished genome of Jonquetella anthropi DSM 22815.</title>
        <authorList>
            <consortium name="US DOE Joint Genome Institute (JGI-PGF)"/>
            <person name="Lucas S."/>
            <person name="Copeland A."/>
            <person name="Lapidus A."/>
            <person name="Glavina del Rio T."/>
            <person name="Dalin E."/>
            <person name="Tice H."/>
            <person name="Bruce D."/>
            <person name="Goodwin L."/>
            <person name="Pitluck S."/>
            <person name="Peters L."/>
            <person name="Mikhailova N."/>
            <person name="Held B."/>
            <person name="Kyrpides N."/>
            <person name="Mavromatis K."/>
            <person name="Ivanova N."/>
            <person name="Markowitz V."/>
            <person name="Cheng J.-F."/>
            <person name="Hugenholtz P."/>
            <person name="Woyke T."/>
            <person name="Wu D."/>
            <person name="Gronow S."/>
            <person name="Wellnitz S."/>
            <person name="Brambilla E."/>
            <person name="Klenk H.-P."/>
            <person name="Eisen J.A."/>
        </authorList>
    </citation>
    <scope>NUCLEOTIDE SEQUENCE [LARGE SCALE GENOMIC DNA]</scope>
    <source>
        <strain evidence="11 12">DSM 22815</strain>
    </source>
</reference>
<dbReference type="InterPro" id="IPR002729">
    <property type="entry name" value="CRISPR-assoc_Cas1"/>
</dbReference>
<comment type="subunit">
    <text evidence="9 10">Homodimer, forms a heterotetramer with a Cas2 homodimer.</text>
</comment>
<evidence type="ECO:0000256" key="9">
    <source>
        <dbReference type="ARBA" id="ARBA00038592"/>
    </source>
</evidence>